<gene>
    <name evidence="7" type="primary">deoC</name>
    <name evidence="8" type="ORF">SAMN05421503_1929</name>
</gene>
<keyword evidence="2 7" id="KW-0963">Cytoplasm</keyword>
<keyword evidence="9" id="KW-1185">Reference proteome</keyword>
<dbReference type="STRING" id="586416.GZ22_09460"/>
<name>A0A285NT31_9BACI</name>
<dbReference type="Pfam" id="PF01791">
    <property type="entry name" value="DeoC"/>
    <property type="match status" value="1"/>
</dbReference>
<dbReference type="GO" id="GO:0004139">
    <property type="term" value="F:deoxyribose-phosphate aldolase activity"/>
    <property type="evidence" value="ECO:0007669"/>
    <property type="project" value="UniProtKB-UniRule"/>
</dbReference>
<dbReference type="GO" id="GO:0005737">
    <property type="term" value="C:cytoplasm"/>
    <property type="evidence" value="ECO:0007669"/>
    <property type="project" value="UniProtKB-SubCell"/>
</dbReference>
<proteinExistence type="inferred from homology"/>
<comment type="subcellular location">
    <subcellularLocation>
        <location evidence="7">Cytoplasm</location>
    </subcellularLocation>
</comment>
<evidence type="ECO:0000256" key="5">
    <source>
        <dbReference type="ARBA" id="ARBA00048791"/>
    </source>
</evidence>
<evidence type="ECO:0000256" key="2">
    <source>
        <dbReference type="ARBA" id="ARBA00022490"/>
    </source>
</evidence>
<dbReference type="SUPFAM" id="SSF51569">
    <property type="entry name" value="Aldolase"/>
    <property type="match status" value="1"/>
</dbReference>
<keyword evidence="3 7" id="KW-0456">Lyase</keyword>
<dbReference type="eggNOG" id="COG0274">
    <property type="taxonomic scope" value="Bacteria"/>
</dbReference>
<evidence type="ECO:0000256" key="3">
    <source>
        <dbReference type="ARBA" id="ARBA00023239"/>
    </source>
</evidence>
<dbReference type="InterPro" id="IPR028581">
    <property type="entry name" value="DeoC_typeI"/>
</dbReference>
<dbReference type="SMART" id="SM01133">
    <property type="entry name" value="DeoC"/>
    <property type="match status" value="1"/>
</dbReference>
<feature type="active site" description="Proton donor/acceptor" evidence="7">
    <location>
        <position position="181"/>
    </location>
</feature>
<dbReference type="GO" id="GO:0009264">
    <property type="term" value="P:deoxyribonucleotide catabolic process"/>
    <property type="evidence" value="ECO:0007669"/>
    <property type="project" value="UniProtKB-UniRule"/>
</dbReference>
<reference evidence="9" key="1">
    <citation type="submission" date="2017-09" db="EMBL/GenBank/DDBJ databases">
        <authorList>
            <person name="Varghese N."/>
            <person name="Submissions S."/>
        </authorList>
    </citation>
    <scope>NUCLEOTIDE SEQUENCE [LARGE SCALE GENOMIC DNA]</scope>
    <source>
        <strain evidence="9">CGMCC 1.8913</strain>
    </source>
</reference>
<dbReference type="EC" id="4.1.2.4" evidence="7"/>
<keyword evidence="4 7" id="KW-0704">Schiff base</keyword>
<comment type="pathway">
    <text evidence="7">Carbohydrate degradation; 2-deoxy-D-ribose 1-phosphate degradation; D-glyceraldehyde 3-phosphate and acetaldehyde from 2-deoxy-alpha-D-ribose 1-phosphate: step 2/2.</text>
</comment>
<dbReference type="PIRSF" id="PIRSF001357">
    <property type="entry name" value="DeoC"/>
    <property type="match status" value="1"/>
</dbReference>
<protein>
    <recommendedName>
        <fullName evidence="7">Deoxyribose-phosphate aldolase</fullName>
        <shortName evidence="7">DERA</shortName>
        <ecNumber evidence="7">4.1.2.4</ecNumber>
    </recommendedName>
    <alternativeName>
        <fullName evidence="7">2-deoxy-D-ribose 5-phosphate aldolase</fullName>
    </alternativeName>
    <alternativeName>
        <fullName evidence="7">Phosphodeoxyriboaldolase</fullName>
        <shortName evidence="7">Deoxyriboaldolase</shortName>
    </alternativeName>
</protein>
<dbReference type="GO" id="GO:0016052">
    <property type="term" value="P:carbohydrate catabolic process"/>
    <property type="evidence" value="ECO:0007669"/>
    <property type="project" value="TreeGrafter"/>
</dbReference>
<dbReference type="UniPathway" id="UPA00002">
    <property type="reaction ID" value="UER00468"/>
</dbReference>
<comment type="similarity">
    <text evidence="1 7">Belongs to the DeoC/FbaB aldolase family. DeoC type 1 subfamily.</text>
</comment>
<dbReference type="InterPro" id="IPR002915">
    <property type="entry name" value="DeoC/FbaB/LacD_aldolase"/>
</dbReference>
<dbReference type="Proteomes" id="UP000219356">
    <property type="component" value="Unassembled WGS sequence"/>
</dbReference>
<dbReference type="CDD" id="cd00959">
    <property type="entry name" value="DeoC"/>
    <property type="match status" value="1"/>
</dbReference>
<dbReference type="NCBIfam" id="TIGR00126">
    <property type="entry name" value="deoC"/>
    <property type="match status" value="1"/>
</dbReference>
<dbReference type="FunFam" id="3.20.20.70:FF:000044">
    <property type="entry name" value="Deoxyribose-phosphate aldolase"/>
    <property type="match status" value="1"/>
</dbReference>
<dbReference type="PANTHER" id="PTHR10889">
    <property type="entry name" value="DEOXYRIBOSE-PHOSPHATE ALDOLASE"/>
    <property type="match status" value="1"/>
</dbReference>
<dbReference type="InterPro" id="IPR011343">
    <property type="entry name" value="DeoC"/>
</dbReference>
<feature type="active site" description="Proton donor/acceptor" evidence="7">
    <location>
        <position position="90"/>
    </location>
</feature>
<evidence type="ECO:0000256" key="4">
    <source>
        <dbReference type="ARBA" id="ARBA00023270"/>
    </source>
</evidence>
<dbReference type="GO" id="GO:0006018">
    <property type="term" value="P:2-deoxyribose 1-phosphate catabolic process"/>
    <property type="evidence" value="ECO:0007669"/>
    <property type="project" value="UniProtKB-UniRule"/>
</dbReference>
<dbReference type="EMBL" id="OBEK01000002">
    <property type="protein sequence ID" value="SNZ11016.1"/>
    <property type="molecule type" value="Genomic_DNA"/>
</dbReference>
<evidence type="ECO:0000256" key="7">
    <source>
        <dbReference type="HAMAP-Rule" id="MF_00114"/>
    </source>
</evidence>
<dbReference type="InterPro" id="IPR013785">
    <property type="entry name" value="Aldolase_TIM"/>
</dbReference>
<dbReference type="PANTHER" id="PTHR10889:SF1">
    <property type="entry name" value="DEOXYRIBOSE-PHOSPHATE ALDOLASE"/>
    <property type="match status" value="1"/>
</dbReference>
<organism evidence="8 9">
    <name type="scientific">Terribacillus aidingensis</name>
    <dbReference type="NCBI Taxonomy" id="586416"/>
    <lineage>
        <taxon>Bacteria</taxon>
        <taxon>Bacillati</taxon>
        <taxon>Bacillota</taxon>
        <taxon>Bacilli</taxon>
        <taxon>Bacillales</taxon>
        <taxon>Bacillaceae</taxon>
        <taxon>Terribacillus</taxon>
    </lineage>
</organism>
<dbReference type="Gene3D" id="3.20.20.70">
    <property type="entry name" value="Aldolase class I"/>
    <property type="match status" value="1"/>
</dbReference>
<evidence type="ECO:0000256" key="1">
    <source>
        <dbReference type="ARBA" id="ARBA00010936"/>
    </source>
</evidence>
<sequence length="221" mass="22634">MENIAAYIDHTLLKPDATKDQIDVILEEAAAHKFASVCVNPYWVSYCADKLQGTDVKVCTVIGFPLGASTSAVKALETKDAIEKGAGEIDMVINIGALKSGDLVTVESDIRAVTEAADGVLTKVIIETALLTEEEKVTACELAVKAGADFVKTSTGFSGGGATVADIALMRKTVGPDIGVKASGGVRDREATLAMIEAGATRIGASAGVQIIAGGAGASDY</sequence>
<evidence type="ECO:0000256" key="6">
    <source>
        <dbReference type="ARBA" id="ARBA00056337"/>
    </source>
</evidence>
<evidence type="ECO:0000313" key="8">
    <source>
        <dbReference type="EMBL" id="SNZ11016.1"/>
    </source>
</evidence>
<dbReference type="AlphaFoldDB" id="A0A285NT31"/>
<accession>A0A285NT31</accession>
<dbReference type="HAMAP" id="MF_00114">
    <property type="entry name" value="DeoC_type1"/>
    <property type="match status" value="1"/>
</dbReference>
<comment type="catalytic activity">
    <reaction evidence="5 7">
        <text>2-deoxy-D-ribose 5-phosphate = D-glyceraldehyde 3-phosphate + acetaldehyde</text>
        <dbReference type="Rhea" id="RHEA:12821"/>
        <dbReference type="ChEBI" id="CHEBI:15343"/>
        <dbReference type="ChEBI" id="CHEBI:59776"/>
        <dbReference type="ChEBI" id="CHEBI:62877"/>
        <dbReference type="EC" id="4.1.2.4"/>
    </reaction>
</comment>
<feature type="active site" description="Schiff-base intermediate with acetaldehyde" evidence="7">
    <location>
        <position position="152"/>
    </location>
</feature>
<evidence type="ECO:0000313" key="9">
    <source>
        <dbReference type="Proteomes" id="UP000219356"/>
    </source>
</evidence>
<dbReference type="RefSeq" id="WP_245864745.1">
    <property type="nucleotide sequence ID" value="NZ_OBEK01000002.1"/>
</dbReference>
<comment type="function">
    <text evidence="6 7">Catalyzes a reversible aldol reaction between acetaldehyde and D-glyceraldehyde 3-phosphate to generate 2-deoxy-D-ribose 5-phosphate.</text>
</comment>